<evidence type="ECO:0000256" key="1">
    <source>
        <dbReference type="SAM" id="MobiDB-lite"/>
    </source>
</evidence>
<dbReference type="EMBL" id="LT615367">
    <property type="protein sequence ID" value="SLM64543.1"/>
    <property type="molecule type" value="Genomic_DNA"/>
</dbReference>
<feature type="compositionally biased region" description="Polar residues" evidence="1">
    <location>
        <begin position="49"/>
        <end position="60"/>
    </location>
</feature>
<feature type="region of interest" description="Disordered" evidence="1">
    <location>
        <begin position="18"/>
        <end position="60"/>
    </location>
</feature>
<evidence type="ECO:0000313" key="2">
    <source>
        <dbReference type="EMBL" id="SLM64543.1"/>
    </source>
</evidence>
<evidence type="ECO:0000313" key="3">
    <source>
        <dbReference type="Proteomes" id="UP000294820"/>
    </source>
</evidence>
<dbReference type="KEGG" id="daq:DAQ1742_03749"/>
<dbReference type="RefSeq" id="WP_035344097.1">
    <property type="nucleotide sequence ID" value="NZ_LT615367.1"/>
</dbReference>
<reference evidence="2 3" key="1">
    <citation type="submission" date="2016-09" db="EMBL/GenBank/DDBJ databases">
        <authorList>
            <person name="Reverchon S."/>
            <person name="Nasser W."/>
            <person name="Leonard S."/>
            <person name="Brochier C."/>
            <person name="Duprey A."/>
        </authorList>
    </citation>
    <scope>NUCLEOTIDE SEQUENCE [LARGE SCALE GENOMIC DNA]</scope>
    <source>
        <strain evidence="2 3">174/2</strain>
    </source>
</reference>
<dbReference type="Proteomes" id="UP000294820">
    <property type="component" value="Chromosome 1"/>
</dbReference>
<organism evidence="2 3">
    <name type="scientific">Dickeya aquatica</name>
    <dbReference type="NCBI Taxonomy" id="1401087"/>
    <lineage>
        <taxon>Bacteria</taxon>
        <taxon>Pseudomonadati</taxon>
        <taxon>Pseudomonadota</taxon>
        <taxon>Gammaproteobacteria</taxon>
        <taxon>Enterobacterales</taxon>
        <taxon>Pectobacteriaceae</taxon>
        <taxon>Dickeya</taxon>
    </lineage>
</organism>
<protein>
    <submittedName>
        <fullName evidence="2">Uncharacterized protein</fullName>
    </submittedName>
</protein>
<dbReference type="AlphaFoldDB" id="A0A375AEN1"/>
<sequence length="60" mass="6471">MTIEIRQLTIYANVTHSGNAPENVADEAAPPLPAAIGQDNQPVPLVNDTAHQTQAQPRER</sequence>
<gene>
    <name evidence="2" type="ORF">DAQ1742_03749</name>
</gene>
<proteinExistence type="predicted"/>
<name>A0A375AEN1_9GAMM</name>
<keyword evidence="3" id="KW-1185">Reference proteome</keyword>
<accession>A0A375AEN1</accession>